<dbReference type="RefSeq" id="WP_027952906.1">
    <property type="nucleotide sequence ID" value="NZ_JADU01000044.1"/>
</dbReference>
<sequence length="310" mass="36012">MEDDRLETQLTKIQSFVNHCVMQTFNVLIGNIMRKKECIGTMILKGMLQEEFLQITDKLSSIYMKYSALSCVEESYNENNFLWDSTFYESLNKEQMGKYSNFDLSTFDYSKYFENHTLYDEDLPMFSSLIDAILYERYSHYLKCEIEKIELSEIKKSFQRHSTIVYDNIEPSPPKEKPMIVGNEINPFKSDFSEEQIEILTDCINEVKLFTTSVSPKITKSLFDCNLKGVLKSNNNRLLAYLMQSLNLRGYVTDEWQSTIARSKLILGKTKDTPLTRTDLSSANDSAKPEPKGSETIDKYIKKLKNIICQ</sequence>
<dbReference type="Proteomes" id="UP001589688">
    <property type="component" value="Unassembled WGS sequence"/>
</dbReference>
<evidence type="ECO:0000313" key="1">
    <source>
        <dbReference type="EMBL" id="MFB9898453.1"/>
    </source>
</evidence>
<reference evidence="1 2" key="1">
    <citation type="submission" date="2024-09" db="EMBL/GenBank/DDBJ databases">
        <authorList>
            <person name="Sun Q."/>
            <person name="Mori K."/>
        </authorList>
    </citation>
    <scope>NUCLEOTIDE SEQUENCE [LARGE SCALE GENOMIC DNA]</scope>
    <source>
        <strain evidence="1 2">ATCC 51272</strain>
    </source>
</reference>
<protein>
    <submittedName>
        <fullName evidence="1">Uncharacterized protein</fullName>
    </submittedName>
</protein>
<name>A0ABV5ZM37_9BACT</name>
<comment type="caution">
    <text evidence="1">The sequence shown here is derived from an EMBL/GenBank/DDBJ whole genome shotgun (WGS) entry which is preliminary data.</text>
</comment>
<accession>A0ABV5ZM37</accession>
<gene>
    <name evidence="1" type="ORF">ACFFK8_11775</name>
</gene>
<organism evidence="1 2">
    <name type="scientific">Hallella seregens ATCC 51272</name>
    <dbReference type="NCBI Taxonomy" id="1336250"/>
    <lineage>
        <taxon>Bacteria</taxon>
        <taxon>Pseudomonadati</taxon>
        <taxon>Bacteroidota</taxon>
        <taxon>Bacteroidia</taxon>
        <taxon>Bacteroidales</taxon>
        <taxon>Prevotellaceae</taxon>
        <taxon>Hallella</taxon>
    </lineage>
</organism>
<keyword evidence="2" id="KW-1185">Reference proteome</keyword>
<evidence type="ECO:0000313" key="2">
    <source>
        <dbReference type="Proteomes" id="UP001589688"/>
    </source>
</evidence>
<proteinExistence type="predicted"/>
<dbReference type="EMBL" id="JBHLZF010000002">
    <property type="protein sequence ID" value="MFB9898453.1"/>
    <property type="molecule type" value="Genomic_DNA"/>
</dbReference>